<keyword evidence="7 10" id="KW-0472">Membrane</keyword>
<keyword evidence="5 10" id="KW-0256">Endoplasmic reticulum</keyword>
<comment type="similarity">
    <text evidence="2 10">Belongs to the DPM2 family.</text>
</comment>
<dbReference type="OrthoDB" id="6427890at2759"/>
<evidence type="ECO:0000256" key="9">
    <source>
        <dbReference type="ARBA" id="ARBA00046896"/>
    </source>
</evidence>
<dbReference type="GO" id="GO:0033185">
    <property type="term" value="C:dolichol-phosphate-mannose synthase complex"/>
    <property type="evidence" value="ECO:0007669"/>
    <property type="project" value="TreeGrafter"/>
</dbReference>
<dbReference type="PANTHER" id="PTHR15039:SF11">
    <property type="entry name" value="DOLICHOL PHOSPHATE-MANNOSE BIOSYNTHESIS REGULATORY PROTEIN"/>
    <property type="match status" value="1"/>
</dbReference>
<evidence type="ECO:0000256" key="1">
    <source>
        <dbReference type="ARBA" id="ARBA00004477"/>
    </source>
</evidence>
<comment type="function">
    <text evidence="10">Regulatory subunit of the dolichol-phosphate mannose (DPM) synthase complex; essential for the ER localization.</text>
</comment>
<dbReference type="InterPro" id="IPR009914">
    <property type="entry name" value="DPM2"/>
</dbReference>
<keyword evidence="12" id="KW-1185">Reference proteome</keyword>
<dbReference type="AlphaFoldDB" id="A0A087TJE6"/>
<evidence type="ECO:0000256" key="2">
    <source>
        <dbReference type="ARBA" id="ARBA00005478"/>
    </source>
</evidence>
<sequence>MSHAVGYFMIISGISIFFLMCLKFLVQPFIPEEYFIHNYFPSTEIAVGIPICIGVIMSTGLGFYIIKEMLKSNV</sequence>
<name>A0A087TJE6_STEMI</name>
<comment type="subunit">
    <text evidence="9">Component of the dolichol-phosphate mannose (DPM) synthase complex composed of DPM1, DPM2 and DPM3; in the complex interacts directly with DPM3. Component of the glycosylphosphatidylinositol-N-acetylglucosaminyltransferase (GPI-GnT) complex composed at least by PIGA, PIGC, PIGH, PIGP, PIGQ, PIGY and DPM2. Interacts with PIGA, PIGC and PIGQ.</text>
</comment>
<dbReference type="GO" id="GO:0005789">
    <property type="term" value="C:endoplasmic reticulum membrane"/>
    <property type="evidence" value="ECO:0007669"/>
    <property type="project" value="UniProtKB-SubCell"/>
</dbReference>
<dbReference type="OMA" id="CIGVIMS"/>
<accession>A0A087TJE6</accession>
<keyword evidence="6 10" id="KW-1133">Transmembrane helix</keyword>
<feature type="transmembrane region" description="Helical" evidence="10">
    <location>
        <begin position="7"/>
        <end position="25"/>
    </location>
</feature>
<keyword evidence="4 10" id="KW-0812">Transmembrane</keyword>
<dbReference type="GO" id="GO:0006506">
    <property type="term" value="P:GPI anchor biosynthetic process"/>
    <property type="evidence" value="ECO:0007669"/>
    <property type="project" value="TreeGrafter"/>
</dbReference>
<evidence type="ECO:0000256" key="6">
    <source>
        <dbReference type="ARBA" id="ARBA00022989"/>
    </source>
</evidence>
<evidence type="ECO:0000256" key="10">
    <source>
        <dbReference type="RuleBase" id="RU365084"/>
    </source>
</evidence>
<feature type="non-terminal residue" evidence="11">
    <location>
        <position position="74"/>
    </location>
</feature>
<gene>
    <name evidence="11" type="ORF">X975_02040</name>
</gene>
<protein>
    <recommendedName>
        <fullName evidence="3 10">Dolichol phosphate-mannose biosynthesis regulatory protein</fullName>
    </recommendedName>
</protein>
<dbReference type="EMBL" id="KK115489">
    <property type="protein sequence ID" value="KFM65235.1"/>
    <property type="molecule type" value="Genomic_DNA"/>
</dbReference>
<evidence type="ECO:0000256" key="4">
    <source>
        <dbReference type="ARBA" id="ARBA00022692"/>
    </source>
</evidence>
<comment type="function">
    <text evidence="8">Regulates the biosynthesis of dolichol phosphate-mannose. Regulatory subunit of the dolichol-phosphate mannose (DPM) synthase complex; essential for the ER localization and stable expression of DPM1. Part of the glycosylphosphatidylinositol-N-acetylglucosaminyltransferase (GPI-GnT) complex that catalyzes the transfer of N-acetylglucosamine from UDP-N-acetylglucosamine to phosphatidylinositol and participates in the first step of GPI biosynthesis. May act by regulating the GPI-GNT complex.</text>
</comment>
<evidence type="ECO:0000256" key="5">
    <source>
        <dbReference type="ARBA" id="ARBA00022824"/>
    </source>
</evidence>
<dbReference type="Pfam" id="PF07297">
    <property type="entry name" value="DPM2"/>
    <property type="match status" value="1"/>
</dbReference>
<dbReference type="PANTHER" id="PTHR15039">
    <property type="entry name" value="DOLICHOL PHOSPHATE-MANNOSE BIOSYNTHESIS REGULATORY PROTEIN"/>
    <property type="match status" value="1"/>
</dbReference>
<dbReference type="GO" id="GO:0180047">
    <property type="term" value="P:dolichol phosphate mannose biosynthetic process"/>
    <property type="evidence" value="ECO:0007669"/>
    <property type="project" value="InterPro"/>
</dbReference>
<comment type="subcellular location">
    <subcellularLocation>
        <location evidence="1 10">Endoplasmic reticulum membrane</location>
        <topology evidence="1 10">Multi-pass membrane protein</topology>
    </subcellularLocation>
</comment>
<feature type="transmembrane region" description="Helical" evidence="10">
    <location>
        <begin position="45"/>
        <end position="66"/>
    </location>
</feature>
<evidence type="ECO:0000256" key="7">
    <source>
        <dbReference type="ARBA" id="ARBA00023136"/>
    </source>
</evidence>
<evidence type="ECO:0000313" key="12">
    <source>
        <dbReference type="Proteomes" id="UP000054359"/>
    </source>
</evidence>
<reference evidence="11 12" key="1">
    <citation type="submission" date="2013-11" db="EMBL/GenBank/DDBJ databases">
        <title>Genome sequencing of Stegodyphus mimosarum.</title>
        <authorList>
            <person name="Bechsgaard J."/>
        </authorList>
    </citation>
    <scope>NUCLEOTIDE SEQUENCE [LARGE SCALE GENOMIC DNA]</scope>
</reference>
<dbReference type="Proteomes" id="UP000054359">
    <property type="component" value="Unassembled WGS sequence"/>
</dbReference>
<evidence type="ECO:0000256" key="3">
    <source>
        <dbReference type="ARBA" id="ARBA00018157"/>
    </source>
</evidence>
<proteinExistence type="inferred from homology"/>
<comment type="pathway">
    <text evidence="10">Protein modification; protein glycosylation.</text>
</comment>
<dbReference type="GO" id="GO:0030234">
    <property type="term" value="F:enzyme regulator activity"/>
    <property type="evidence" value="ECO:0007669"/>
    <property type="project" value="UniProtKB-UniRule"/>
</dbReference>
<evidence type="ECO:0000256" key="8">
    <source>
        <dbReference type="ARBA" id="ARBA00045174"/>
    </source>
</evidence>
<evidence type="ECO:0000313" key="11">
    <source>
        <dbReference type="EMBL" id="KFM65235.1"/>
    </source>
</evidence>
<organism evidence="11 12">
    <name type="scientific">Stegodyphus mimosarum</name>
    <name type="common">African social velvet spider</name>
    <dbReference type="NCBI Taxonomy" id="407821"/>
    <lineage>
        <taxon>Eukaryota</taxon>
        <taxon>Metazoa</taxon>
        <taxon>Ecdysozoa</taxon>
        <taxon>Arthropoda</taxon>
        <taxon>Chelicerata</taxon>
        <taxon>Arachnida</taxon>
        <taxon>Araneae</taxon>
        <taxon>Araneomorphae</taxon>
        <taxon>Entelegynae</taxon>
        <taxon>Eresoidea</taxon>
        <taxon>Eresidae</taxon>
        <taxon>Stegodyphus</taxon>
    </lineage>
</organism>
<dbReference type="UniPathway" id="UPA00378"/>